<evidence type="ECO:0000256" key="5">
    <source>
        <dbReference type="ARBA" id="ARBA00022777"/>
    </source>
</evidence>
<dbReference type="InterPro" id="IPR051315">
    <property type="entry name" value="Bact_Chemotaxis_CheA"/>
</dbReference>
<name>A0ABQ4PXT6_9PROT</name>
<dbReference type="SMART" id="SM00073">
    <property type="entry name" value="HPT"/>
    <property type="match status" value="1"/>
</dbReference>
<comment type="caution">
    <text evidence="14">The sequence shown here is derived from an EMBL/GenBank/DDBJ whole genome shotgun (WGS) entry which is preliminary data.</text>
</comment>
<feature type="region of interest" description="Disordered" evidence="9">
    <location>
        <begin position="123"/>
        <end position="156"/>
    </location>
</feature>
<dbReference type="Pfam" id="PF02518">
    <property type="entry name" value="HATPase_c"/>
    <property type="match status" value="1"/>
</dbReference>
<evidence type="ECO:0000256" key="2">
    <source>
        <dbReference type="ARBA" id="ARBA00012438"/>
    </source>
</evidence>
<evidence type="ECO:0000259" key="12">
    <source>
        <dbReference type="PROSITE" id="PS50851"/>
    </source>
</evidence>
<evidence type="ECO:0000256" key="1">
    <source>
        <dbReference type="ARBA" id="ARBA00000085"/>
    </source>
</evidence>
<dbReference type="Gene3D" id="3.30.565.10">
    <property type="entry name" value="Histidine kinase-like ATPase, C-terminal domain"/>
    <property type="match status" value="1"/>
</dbReference>
<dbReference type="CDD" id="cd00088">
    <property type="entry name" value="HPT"/>
    <property type="match status" value="1"/>
</dbReference>
<keyword evidence="3 8" id="KW-0597">Phosphoprotein</keyword>
<feature type="domain" description="Histidine kinase" evidence="10">
    <location>
        <begin position="251"/>
        <end position="501"/>
    </location>
</feature>
<dbReference type="InterPro" id="IPR008207">
    <property type="entry name" value="Sig_transdc_His_kin_Hpt_dom"/>
</dbReference>
<dbReference type="SUPFAM" id="SSF52172">
    <property type="entry name" value="CheY-like"/>
    <property type="match status" value="1"/>
</dbReference>
<proteinExistence type="predicted"/>
<dbReference type="SUPFAM" id="SSF47226">
    <property type="entry name" value="Histidine-containing phosphotransfer domain, HPT domain"/>
    <property type="match status" value="1"/>
</dbReference>
<feature type="domain" description="Response regulatory" evidence="11">
    <location>
        <begin position="806"/>
        <end position="911"/>
    </location>
</feature>
<evidence type="ECO:0000256" key="4">
    <source>
        <dbReference type="ARBA" id="ARBA00022679"/>
    </source>
</evidence>
<dbReference type="PROSITE" id="PS50110">
    <property type="entry name" value="RESPONSE_REGULATORY"/>
    <property type="match status" value="1"/>
</dbReference>
<gene>
    <name evidence="14" type="ORF">PsB1_1992</name>
</gene>
<evidence type="ECO:0000313" key="14">
    <source>
        <dbReference type="EMBL" id="GIU67838.1"/>
    </source>
</evidence>
<keyword evidence="5" id="KW-0418">Kinase</keyword>
<comment type="catalytic activity">
    <reaction evidence="1">
        <text>ATP + protein L-histidine = ADP + protein N-phospho-L-histidine.</text>
        <dbReference type="EC" id="2.7.13.3"/>
    </reaction>
</comment>
<dbReference type="Gene3D" id="2.30.30.40">
    <property type="entry name" value="SH3 Domains"/>
    <property type="match status" value="1"/>
</dbReference>
<dbReference type="InterPro" id="IPR036890">
    <property type="entry name" value="HATPase_C_sf"/>
</dbReference>
<dbReference type="SUPFAM" id="SSF47384">
    <property type="entry name" value="Homodimeric domain of signal transducing histidine kinase"/>
    <property type="match status" value="1"/>
</dbReference>
<evidence type="ECO:0000313" key="15">
    <source>
        <dbReference type="Proteomes" id="UP001161064"/>
    </source>
</evidence>
<reference evidence="14" key="2">
    <citation type="journal article" date="2023" name="ISME Commun">
        <title>Characterization of a bloom-associated alphaproteobacterial lineage, 'Candidatus Phycosocius': insights into freshwater algal-bacterial interactions.</title>
        <authorList>
            <person name="Tanabe Y."/>
            <person name="Yamaguchi H."/>
            <person name="Yoshida M."/>
            <person name="Kai A."/>
            <person name="Okazaki Y."/>
        </authorList>
    </citation>
    <scope>NUCLEOTIDE SEQUENCE</scope>
    <source>
        <strain evidence="14">BOTRYCO-1</strain>
    </source>
</reference>
<dbReference type="InterPro" id="IPR036061">
    <property type="entry name" value="CheW-like_dom_sf"/>
</dbReference>
<feature type="region of interest" description="Disordered" evidence="9">
    <location>
        <begin position="190"/>
        <end position="218"/>
    </location>
</feature>
<dbReference type="Pfam" id="PF01584">
    <property type="entry name" value="CheW"/>
    <property type="match status" value="2"/>
</dbReference>
<evidence type="ECO:0000259" key="11">
    <source>
        <dbReference type="PROSITE" id="PS50110"/>
    </source>
</evidence>
<dbReference type="Gene3D" id="3.40.50.2300">
    <property type="match status" value="1"/>
</dbReference>
<dbReference type="PROSITE" id="PS50894">
    <property type="entry name" value="HPT"/>
    <property type="match status" value="1"/>
</dbReference>
<evidence type="ECO:0000259" key="10">
    <source>
        <dbReference type="PROSITE" id="PS50109"/>
    </source>
</evidence>
<dbReference type="EC" id="2.7.13.3" evidence="2"/>
<dbReference type="Gene3D" id="1.10.287.560">
    <property type="entry name" value="Histidine kinase CheA-like, homodimeric domain"/>
    <property type="match status" value="1"/>
</dbReference>
<dbReference type="Pfam" id="PF01627">
    <property type="entry name" value="Hpt"/>
    <property type="match status" value="1"/>
</dbReference>
<dbReference type="SMART" id="SM00387">
    <property type="entry name" value="HATPase_c"/>
    <property type="match status" value="1"/>
</dbReference>
<evidence type="ECO:0000256" key="3">
    <source>
        <dbReference type="ARBA" id="ARBA00022553"/>
    </source>
</evidence>
<dbReference type="PROSITE" id="PS50109">
    <property type="entry name" value="HIS_KIN"/>
    <property type="match status" value="1"/>
</dbReference>
<keyword evidence="15" id="KW-1185">Reference proteome</keyword>
<protein>
    <recommendedName>
        <fullName evidence="2">histidine kinase</fullName>
        <ecNumber evidence="2">2.7.13.3</ecNumber>
    </recommendedName>
</protein>
<keyword evidence="6" id="KW-0902">Two-component regulatory system</keyword>
<dbReference type="RefSeq" id="WP_284361016.1">
    <property type="nucleotide sequence ID" value="NZ_BPFZ01000014.1"/>
</dbReference>
<dbReference type="EMBL" id="BPFZ01000014">
    <property type="protein sequence ID" value="GIU67838.1"/>
    <property type="molecule type" value="Genomic_DNA"/>
</dbReference>
<dbReference type="SUPFAM" id="SSF55874">
    <property type="entry name" value="ATPase domain of HSP90 chaperone/DNA topoisomerase II/histidine kinase"/>
    <property type="match status" value="1"/>
</dbReference>
<dbReference type="InterPro" id="IPR005467">
    <property type="entry name" value="His_kinase_dom"/>
</dbReference>
<dbReference type="SMART" id="SM00260">
    <property type="entry name" value="CheW"/>
    <property type="match status" value="1"/>
</dbReference>
<dbReference type="Proteomes" id="UP001161064">
    <property type="component" value="Unassembled WGS sequence"/>
</dbReference>
<feature type="compositionally biased region" description="Polar residues" evidence="9">
    <location>
        <begin position="200"/>
        <end position="210"/>
    </location>
</feature>
<dbReference type="InterPro" id="IPR037006">
    <property type="entry name" value="CheA-like_homodim_sf"/>
</dbReference>
<organism evidence="14 15">
    <name type="scientific">Candidatus Phycosocius spiralis</name>
    <dbReference type="NCBI Taxonomy" id="2815099"/>
    <lineage>
        <taxon>Bacteria</taxon>
        <taxon>Pseudomonadati</taxon>
        <taxon>Pseudomonadota</taxon>
        <taxon>Alphaproteobacteria</taxon>
        <taxon>Caulobacterales</taxon>
        <taxon>Caulobacterales incertae sedis</taxon>
        <taxon>Candidatus Phycosocius</taxon>
    </lineage>
</organism>
<dbReference type="Gene3D" id="1.20.120.160">
    <property type="entry name" value="HPT domain"/>
    <property type="match status" value="1"/>
</dbReference>
<feature type="domain" description="HPt" evidence="13">
    <location>
        <begin position="1"/>
        <end position="101"/>
    </location>
</feature>
<evidence type="ECO:0000256" key="9">
    <source>
        <dbReference type="SAM" id="MobiDB-lite"/>
    </source>
</evidence>
<dbReference type="InterPro" id="IPR004105">
    <property type="entry name" value="CheA-like_dim"/>
</dbReference>
<feature type="domain" description="CheW-like" evidence="12">
    <location>
        <begin position="503"/>
        <end position="643"/>
    </location>
</feature>
<feature type="modified residue" description="Phosphohistidine" evidence="7">
    <location>
        <position position="44"/>
    </location>
</feature>
<dbReference type="Pfam" id="PF02895">
    <property type="entry name" value="H-kinase_dim"/>
    <property type="match status" value="1"/>
</dbReference>
<evidence type="ECO:0000259" key="13">
    <source>
        <dbReference type="PROSITE" id="PS50894"/>
    </source>
</evidence>
<dbReference type="InterPro" id="IPR004358">
    <property type="entry name" value="Sig_transdc_His_kin-like_C"/>
</dbReference>
<evidence type="ECO:0000256" key="6">
    <source>
        <dbReference type="ARBA" id="ARBA00023012"/>
    </source>
</evidence>
<feature type="modified residue" description="4-aspartylphosphate" evidence="8">
    <location>
        <position position="855"/>
    </location>
</feature>
<dbReference type="InterPro" id="IPR011006">
    <property type="entry name" value="CheY-like_superfamily"/>
</dbReference>
<dbReference type="PROSITE" id="PS50851">
    <property type="entry name" value="CHEW"/>
    <property type="match status" value="2"/>
</dbReference>
<dbReference type="CDD" id="cd16916">
    <property type="entry name" value="HATPase_CheA-like"/>
    <property type="match status" value="1"/>
</dbReference>
<dbReference type="PRINTS" id="PR00344">
    <property type="entry name" value="BCTRLSENSOR"/>
</dbReference>
<evidence type="ECO:0000256" key="7">
    <source>
        <dbReference type="PROSITE-ProRule" id="PRU00110"/>
    </source>
</evidence>
<accession>A0ABQ4PXT6</accession>
<feature type="domain" description="CheW-like" evidence="12">
    <location>
        <begin position="665"/>
        <end position="793"/>
    </location>
</feature>
<dbReference type="SUPFAM" id="SSF50341">
    <property type="entry name" value="CheW-like"/>
    <property type="match status" value="2"/>
</dbReference>
<dbReference type="PANTHER" id="PTHR43395">
    <property type="entry name" value="SENSOR HISTIDINE KINASE CHEA"/>
    <property type="match status" value="1"/>
</dbReference>
<sequence>MDELLGEFITETNEFLETVDTQLVVFEADPTDGETLNSIFRLVHTIKGTCGFLGLPRLQFLAHAGETLLGKFRDGTLVATPDQVQLVLESIDRIKEILAGLEANGTEPQGDDRDLIGALERAAEGEDAQDSHTQNGQDAAPEPHQPAQSNAAPGQVEVAAANSTRWDADLGRELRPGEVSLADLEAAFRSATPDDENEAQAASSPNTPSDSAKDSDLPIGLGVAGVRLSEPEALIIKEDEEDIAIKGTAVASNQTIRVNVEVLETLMTMVSELVLTRNQLMQMVRNVTDSEFKGPLQRLSAVTAELQDSVMKTRMQPIGSAWKKLPRIVRDAARDLGKKIDLIMDGEATELDRQVLELIKDPLTHMIRNSCDHGLENPTARIAAGKSETGIIRLNAYHEGGHIVIEVSDDGSGLATSRIREKAIKNNIVTEEQAWTLSDAQIHRFIFAPGFSTAATVTSLSGRGVGMDVVRTNIELIGGTIDLQSTEGRGTKFFIKIPLTLAIVSALVVGSRKQRFAIPQLSIVELVGAGAASDHKVEILNSARVLRLRDRLLPLVDLSEVLGVAPNEHMESEALSSFVVVMQQSGQLFGVVVDEVFDTEEIVVKPLSKALTNVGTFSGATILGDGSVIMIIDPACVYRRVGQVEDVVEEIEADVQKSRDQRLETTSMIVFQAGGEQPKAVPLSLVTRLEELDATSFEQGDGRTLVQYRGELMPIVAADPYSTIVTSGVQPVLVFTYNGEAAGMAVDKIVDIVEEPLHVEMAADRPGLTGIAVLKGKATEILDVGHYLSLALNNWDDPTRNQPGKHIVLVERNPFFRNLLSPLLRAAGYEVEAVDTVSAALVCAEYRKPSAVLTDIDADVASARRLLHDERLSGTTIVALSGSPDADATGFASLVRKSDRESLIAAIEMASKLEIAA</sequence>
<evidence type="ECO:0000256" key="8">
    <source>
        <dbReference type="PROSITE-ProRule" id="PRU00169"/>
    </source>
</evidence>
<keyword evidence="4" id="KW-0808">Transferase</keyword>
<dbReference type="InterPro" id="IPR036641">
    <property type="entry name" value="HPT_dom_sf"/>
</dbReference>
<reference evidence="14" key="1">
    <citation type="submission" date="2021-05" db="EMBL/GenBank/DDBJ databases">
        <authorList>
            <person name="Tanabe Y."/>
        </authorList>
    </citation>
    <scope>NUCLEOTIDE SEQUENCE</scope>
    <source>
        <strain evidence="14">BOTRYCO-1</strain>
    </source>
</reference>
<dbReference type="InterPro" id="IPR001789">
    <property type="entry name" value="Sig_transdc_resp-reg_receiver"/>
</dbReference>
<dbReference type="InterPro" id="IPR002545">
    <property type="entry name" value="CheW-lke_dom"/>
</dbReference>
<dbReference type="InterPro" id="IPR036097">
    <property type="entry name" value="HisK_dim/P_sf"/>
</dbReference>
<dbReference type="SMART" id="SM01231">
    <property type="entry name" value="H-kinase_dim"/>
    <property type="match status" value="1"/>
</dbReference>
<dbReference type="InterPro" id="IPR003594">
    <property type="entry name" value="HATPase_dom"/>
</dbReference>
<dbReference type="PANTHER" id="PTHR43395:SF1">
    <property type="entry name" value="CHEMOTAXIS PROTEIN CHEA"/>
    <property type="match status" value="1"/>
</dbReference>